<sequence>MAWERLVGKTRNGEDLMKTLGQIFVSMV</sequence>
<evidence type="ECO:0000313" key="2">
    <source>
        <dbReference type="Proteomes" id="UP000242450"/>
    </source>
</evidence>
<proteinExistence type="predicted"/>
<name>A0A212C633_CEREH</name>
<reference evidence="1 2" key="1">
    <citation type="journal article" date="2018" name="Mol. Genet. Genomics">
        <title>The red deer Cervus elaphus genome CerEla1.0: sequencing, annotating, genes, and chromosomes.</title>
        <authorList>
            <person name="Bana N.A."/>
            <person name="Nyiri A."/>
            <person name="Nagy J."/>
            <person name="Frank K."/>
            <person name="Nagy T."/>
            <person name="Steger V."/>
            <person name="Schiller M."/>
            <person name="Lakatos P."/>
            <person name="Sugar L."/>
            <person name="Horn P."/>
            <person name="Barta E."/>
            <person name="Orosz L."/>
        </authorList>
    </citation>
    <scope>NUCLEOTIDE SEQUENCE [LARGE SCALE GENOMIC DNA]</scope>
    <source>
        <strain evidence="1">Hungarian</strain>
    </source>
</reference>
<gene>
    <name evidence="1" type="ORF">Celaphus_00018790</name>
</gene>
<keyword evidence="2" id="KW-1185">Reference proteome</keyword>
<dbReference type="Proteomes" id="UP000242450">
    <property type="component" value="Chromosome 28"/>
</dbReference>
<organism evidence="1 2">
    <name type="scientific">Cervus elaphus hippelaphus</name>
    <name type="common">European red deer</name>
    <dbReference type="NCBI Taxonomy" id="46360"/>
    <lineage>
        <taxon>Eukaryota</taxon>
        <taxon>Metazoa</taxon>
        <taxon>Chordata</taxon>
        <taxon>Craniata</taxon>
        <taxon>Vertebrata</taxon>
        <taxon>Euteleostomi</taxon>
        <taxon>Mammalia</taxon>
        <taxon>Eutheria</taxon>
        <taxon>Laurasiatheria</taxon>
        <taxon>Artiodactyla</taxon>
        <taxon>Ruminantia</taxon>
        <taxon>Pecora</taxon>
        <taxon>Cervidae</taxon>
        <taxon>Cervinae</taxon>
        <taxon>Cervus</taxon>
    </lineage>
</organism>
<dbReference type="EMBL" id="MKHE01000028">
    <property type="protein sequence ID" value="OWK01439.1"/>
    <property type="molecule type" value="Genomic_DNA"/>
</dbReference>
<accession>A0A212C633</accession>
<dbReference type="AlphaFoldDB" id="A0A212C633"/>
<evidence type="ECO:0000313" key="1">
    <source>
        <dbReference type="EMBL" id="OWK01439.1"/>
    </source>
</evidence>
<protein>
    <submittedName>
        <fullName evidence="1">Uncharacterized protein</fullName>
    </submittedName>
</protein>
<comment type="caution">
    <text evidence="1">The sequence shown here is derived from an EMBL/GenBank/DDBJ whole genome shotgun (WGS) entry which is preliminary data.</text>
</comment>